<name>A0A5F8G363_MONDO</name>
<feature type="compositionally biased region" description="Low complexity" evidence="1">
    <location>
        <begin position="8"/>
        <end position="19"/>
    </location>
</feature>
<feature type="compositionally biased region" description="Basic residues" evidence="1">
    <location>
        <begin position="243"/>
        <end position="252"/>
    </location>
</feature>
<protein>
    <submittedName>
        <fullName evidence="3">von Willebrand factor A domain containing 3B</fullName>
    </submittedName>
</protein>
<organism evidence="3 4">
    <name type="scientific">Monodelphis domestica</name>
    <name type="common">Gray short-tailed opossum</name>
    <dbReference type="NCBI Taxonomy" id="13616"/>
    <lineage>
        <taxon>Eukaryota</taxon>
        <taxon>Metazoa</taxon>
        <taxon>Chordata</taxon>
        <taxon>Craniata</taxon>
        <taxon>Vertebrata</taxon>
        <taxon>Euteleostomi</taxon>
        <taxon>Mammalia</taxon>
        <taxon>Metatheria</taxon>
        <taxon>Didelphimorphia</taxon>
        <taxon>Didelphidae</taxon>
        <taxon>Monodelphis</taxon>
    </lineage>
</organism>
<feature type="compositionally biased region" description="Basic residues" evidence="1">
    <location>
        <begin position="271"/>
        <end position="282"/>
    </location>
</feature>
<evidence type="ECO:0000259" key="2">
    <source>
        <dbReference type="Pfam" id="PF15057"/>
    </source>
</evidence>
<dbReference type="AlphaFoldDB" id="A0A5F8G363"/>
<feature type="region of interest" description="Disordered" evidence="1">
    <location>
        <begin position="450"/>
        <end position="479"/>
    </location>
</feature>
<feature type="region of interest" description="Disordered" evidence="1">
    <location>
        <begin position="1"/>
        <end position="20"/>
    </location>
</feature>
<evidence type="ECO:0000256" key="1">
    <source>
        <dbReference type="SAM" id="MobiDB-lite"/>
    </source>
</evidence>
<feature type="compositionally biased region" description="Polar residues" evidence="1">
    <location>
        <begin position="182"/>
        <end position="196"/>
    </location>
</feature>
<dbReference type="PANTHER" id="PTHR46785">
    <property type="entry name" value="VON WILLEBRAND FACTOR A DOMAIN-CONTAINING PROTEIN 3B"/>
    <property type="match status" value="1"/>
</dbReference>
<sequence length="546" mass="61210">MPNKSRESSPPQASGPASSLDSTDIFWGNNSCGEGALHSLCHPYQLLTNCHRRVGDAKNRSFLENTGVFILSVFHHNIGKFPLEKGPIIPDFTTITVSINNQPTAMKEQKIPEILEIADQLTPSVLLSDQTPKPPPGKTAPIEVQSATNAICRPTTMDEKGAQVAPEIAELLKTEIPPLVQTPPSSSRETCSTEKGSVTPRGGRPTAKEKKRQKSSRLVTASKPPQVLPSQIQRTPSVGKGHIEKRRYKIVKRLPTSDTSTKKQSITPVQKKTHGQGKKFKSKRTDPLKGQKVIARSEENGFYFPGTVIRCIGPTHALVQFKYGDTRIVPIVFITPVGGAMPCPTLQVGDYVFAKILIPKGCHFYVPAIIIATPSREEPCDKFYTVLKCNNRRDFCLRSGLIKISQNKYALSCSFIRTTPMKEPPRMNTEDLRSDFMVFPFDEENETDLLKDSVDETSKKSKSRKKSEMKKQPEDIFSSDSEDSIFGFDTAMYCSKPKDQTKKEWFSDDVSKENSDKCTKYYAQWVNTYPKCQCYTRTFNIKKQYF</sequence>
<keyword evidence="4" id="KW-1185">Reference proteome</keyword>
<gene>
    <name evidence="3" type="primary">VWA3B</name>
</gene>
<reference evidence="3 4" key="1">
    <citation type="journal article" date="2007" name="Nature">
        <title>Genome of the marsupial Monodelphis domestica reveals innovation in non-coding sequences.</title>
        <authorList>
            <person name="Mikkelsen T.S."/>
            <person name="Wakefield M.J."/>
            <person name="Aken B."/>
            <person name="Amemiya C.T."/>
            <person name="Chang J.L."/>
            <person name="Duke S."/>
            <person name="Garber M."/>
            <person name="Gentles A.J."/>
            <person name="Goodstadt L."/>
            <person name="Heger A."/>
            <person name="Jurka J."/>
            <person name="Kamal M."/>
            <person name="Mauceli E."/>
            <person name="Searle S.M."/>
            <person name="Sharpe T."/>
            <person name="Baker M.L."/>
            <person name="Batzer M.A."/>
            <person name="Benos P.V."/>
            <person name="Belov K."/>
            <person name="Clamp M."/>
            <person name="Cook A."/>
            <person name="Cuff J."/>
            <person name="Das R."/>
            <person name="Davidow L."/>
            <person name="Deakin J.E."/>
            <person name="Fazzari M.J."/>
            <person name="Glass J.L."/>
            <person name="Grabherr M."/>
            <person name="Greally J.M."/>
            <person name="Gu W."/>
            <person name="Hore T.A."/>
            <person name="Huttley G.A."/>
            <person name="Kleber M."/>
            <person name="Jirtle R.L."/>
            <person name="Koina E."/>
            <person name="Lee J.T."/>
            <person name="Mahony S."/>
            <person name="Marra M.A."/>
            <person name="Miller R.D."/>
            <person name="Nicholls R.D."/>
            <person name="Oda M."/>
            <person name="Papenfuss A.T."/>
            <person name="Parra Z.E."/>
            <person name="Pollock D.D."/>
            <person name="Ray D.A."/>
            <person name="Schein J.E."/>
            <person name="Speed T.P."/>
            <person name="Thompson K."/>
            <person name="VandeBerg J.L."/>
            <person name="Wade C.M."/>
            <person name="Walker J.A."/>
            <person name="Waters P.D."/>
            <person name="Webber C."/>
            <person name="Weidman J.R."/>
            <person name="Xie X."/>
            <person name="Zody M.C."/>
            <person name="Baldwin J."/>
            <person name="Abdouelleil A."/>
            <person name="Abdulkadir J."/>
            <person name="Abebe A."/>
            <person name="Abera B."/>
            <person name="Abreu J."/>
            <person name="Acer S.C."/>
            <person name="Aftuck L."/>
            <person name="Alexander A."/>
            <person name="An P."/>
            <person name="Anderson E."/>
            <person name="Anderson S."/>
            <person name="Arachi H."/>
            <person name="Azer M."/>
            <person name="Bachantsang P."/>
            <person name="Barry A."/>
            <person name="Bayul T."/>
            <person name="Berlin A."/>
            <person name="Bessette D."/>
            <person name="Bloom T."/>
            <person name="Bloom T."/>
            <person name="Boguslavskiy L."/>
            <person name="Bonnet C."/>
            <person name="Boukhgalter B."/>
            <person name="Bourzgui I."/>
            <person name="Brown A."/>
            <person name="Cahill P."/>
            <person name="Channer S."/>
            <person name="Cheshatsang Y."/>
            <person name="Chuda L."/>
            <person name="Citroen M."/>
            <person name="Collymore A."/>
            <person name="Cooke P."/>
            <person name="Costello M."/>
            <person name="D'Aco K."/>
            <person name="Daza R."/>
            <person name="De Haan G."/>
            <person name="DeGray S."/>
            <person name="DeMaso C."/>
            <person name="Dhargay N."/>
            <person name="Dooley K."/>
            <person name="Dooley E."/>
            <person name="Doricent M."/>
            <person name="Dorje P."/>
            <person name="Dorjee K."/>
            <person name="Dupes A."/>
            <person name="Elong R."/>
            <person name="Falk J."/>
            <person name="Farina A."/>
            <person name="Faro S."/>
            <person name="Ferguson D."/>
            <person name="Fisher S."/>
            <person name="Foley C.D."/>
            <person name="Franke A."/>
            <person name="Friedrich D."/>
            <person name="Gadbois L."/>
            <person name="Gearin G."/>
            <person name="Gearin C.R."/>
            <person name="Giannoukos G."/>
            <person name="Goode T."/>
            <person name="Graham J."/>
            <person name="Grandbois E."/>
            <person name="Grewal S."/>
            <person name="Gyaltsen K."/>
            <person name="Hafez N."/>
            <person name="Hagos B."/>
            <person name="Hall J."/>
            <person name="Henson C."/>
            <person name="Hollinger A."/>
            <person name="Honan T."/>
            <person name="Huard M.D."/>
            <person name="Hughes L."/>
            <person name="Hurhula B."/>
            <person name="Husby M.E."/>
            <person name="Kamat A."/>
            <person name="Kanga B."/>
            <person name="Kashin S."/>
            <person name="Khazanovich D."/>
            <person name="Kisner P."/>
            <person name="Lance K."/>
            <person name="Lara M."/>
            <person name="Lee W."/>
            <person name="Lennon N."/>
            <person name="Letendre F."/>
            <person name="LeVine R."/>
            <person name="Lipovsky A."/>
            <person name="Liu X."/>
            <person name="Liu J."/>
            <person name="Liu S."/>
            <person name="Lokyitsang T."/>
            <person name="Lokyitsang Y."/>
            <person name="Lubonja R."/>
            <person name="Lui A."/>
            <person name="MacDonald P."/>
            <person name="Magnisalis V."/>
            <person name="Maru K."/>
            <person name="Matthews C."/>
            <person name="McCusker W."/>
            <person name="McDonough S."/>
            <person name="Mehta T."/>
            <person name="Meldrim J."/>
            <person name="Meneus L."/>
            <person name="Mihai O."/>
            <person name="Mihalev A."/>
            <person name="Mihova T."/>
            <person name="Mittelman R."/>
            <person name="Mlenga V."/>
            <person name="Montmayeur A."/>
            <person name="Mulrain L."/>
            <person name="Navidi A."/>
            <person name="Naylor J."/>
            <person name="Negash T."/>
            <person name="Nguyen T."/>
            <person name="Nguyen N."/>
            <person name="Nicol R."/>
            <person name="Norbu C."/>
            <person name="Norbu N."/>
            <person name="Novod N."/>
            <person name="O'Neill B."/>
            <person name="Osman S."/>
            <person name="Markiewicz E."/>
            <person name="Oyono O.L."/>
            <person name="Patti C."/>
            <person name="Phunkhang P."/>
            <person name="Pierre F."/>
            <person name="Priest M."/>
            <person name="Raghuraman S."/>
            <person name="Rege F."/>
            <person name="Reyes R."/>
            <person name="Rise C."/>
            <person name="Rogov P."/>
            <person name="Ross K."/>
            <person name="Ryan E."/>
            <person name="Settipalli S."/>
            <person name="Shea T."/>
            <person name="Sherpa N."/>
            <person name="Shi L."/>
            <person name="Shih D."/>
            <person name="Sparrow T."/>
            <person name="Spaulding J."/>
            <person name="Stalker J."/>
            <person name="Stange-Thomann N."/>
            <person name="Stavropoulos S."/>
            <person name="Stone C."/>
            <person name="Strader C."/>
            <person name="Tesfaye S."/>
            <person name="Thomson T."/>
            <person name="Thoulutsang Y."/>
            <person name="Thoulutsang D."/>
            <person name="Topham K."/>
            <person name="Topping I."/>
            <person name="Tsamla T."/>
            <person name="Vassiliev H."/>
            <person name="Vo A."/>
            <person name="Wangchuk T."/>
            <person name="Wangdi T."/>
            <person name="Weiand M."/>
            <person name="Wilkinson J."/>
            <person name="Wilson A."/>
            <person name="Yadav S."/>
            <person name="Young G."/>
            <person name="Yu Q."/>
            <person name="Zembek L."/>
            <person name="Zhong D."/>
            <person name="Zimmer A."/>
            <person name="Zwirko Z."/>
            <person name="Jaffe D.B."/>
            <person name="Alvarez P."/>
            <person name="Brockman W."/>
            <person name="Butler J."/>
            <person name="Chin C."/>
            <person name="Gnerre S."/>
            <person name="MacCallum I."/>
            <person name="Graves J.A."/>
            <person name="Ponting C.P."/>
            <person name="Breen M."/>
            <person name="Samollow P.B."/>
            <person name="Lander E.S."/>
            <person name="Lindblad-Toh K."/>
        </authorList>
    </citation>
    <scope>NUCLEOTIDE SEQUENCE [LARGE SCALE GENOMIC DNA]</scope>
</reference>
<evidence type="ECO:0000313" key="4">
    <source>
        <dbReference type="Proteomes" id="UP000002280"/>
    </source>
</evidence>
<proteinExistence type="predicted"/>
<dbReference type="Ensembl" id="ENSMODT00000076312.1">
    <property type="protein sequence ID" value="ENSMODP00000041855.1"/>
    <property type="gene ID" value="ENSMODG00000001020.4"/>
</dbReference>
<dbReference type="Bgee" id="ENSMODG00000001020">
    <property type="expression patterns" value="Expressed in spermatocyte and 14 other cell types or tissues"/>
</dbReference>
<evidence type="ECO:0000313" key="3">
    <source>
        <dbReference type="Ensembl" id="ENSMODP00000041855.1"/>
    </source>
</evidence>
<feature type="compositionally biased region" description="Basic and acidic residues" evidence="1">
    <location>
        <begin position="450"/>
        <end position="459"/>
    </location>
</feature>
<feature type="compositionally biased region" description="Polar residues" evidence="1">
    <location>
        <begin position="256"/>
        <end position="270"/>
    </location>
</feature>
<feature type="domain" description="DUF4537" evidence="2">
    <location>
        <begin position="290"/>
        <end position="416"/>
    </location>
</feature>
<reference evidence="3" key="3">
    <citation type="submission" date="2025-09" db="UniProtKB">
        <authorList>
            <consortium name="Ensembl"/>
        </authorList>
    </citation>
    <scope>IDENTIFICATION</scope>
</reference>
<dbReference type="Pfam" id="PF15057">
    <property type="entry name" value="DUF4537"/>
    <property type="match status" value="1"/>
</dbReference>
<feature type="region of interest" description="Disordered" evidence="1">
    <location>
        <begin position="174"/>
        <end position="290"/>
    </location>
</feature>
<accession>A0A5F8G363</accession>
<dbReference type="GeneTree" id="ENSGT00940000157237"/>
<dbReference type="InterPro" id="IPR032770">
    <property type="entry name" value="DUF4537"/>
</dbReference>
<reference evidence="3" key="2">
    <citation type="submission" date="2025-08" db="UniProtKB">
        <authorList>
            <consortium name="Ensembl"/>
        </authorList>
    </citation>
    <scope>IDENTIFICATION</scope>
</reference>
<dbReference type="PANTHER" id="PTHR46785:SF1">
    <property type="entry name" value="VON WILLEBRAND FACTOR A DOMAIN-CONTAINING PROTEIN 3B"/>
    <property type="match status" value="1"/>
</dbReference>
<dbReference type="Proteomes" id="UP000002280">
    <property type="component" value="Chromosome 7"/>
</dbReference>